<evidence type="ECO:0000256" key="3">
    <source>
        <dbReference type="ARBA" id="ARBA00023242"/>
    </source>
</evidence>
<dbReference type="HOGENOM" id="CLU_025741_1_0_1"/>
<proteinExistence type="predicted"/>
<evidence type="ECO:0000313" key="8">
    <source>
        <dbReference type="Proteomes" id="UP000008912"/>
    </source>
</evidence>
<organism evidence="7 8">
    <name type="scientific">Ailuropoda melanoleuca</name>
    <name type="common">Giant panda</name>
    <dbReference type="NCBI Taxonomy" id="9646"/>
    <lineage>
        <taxon>Eukaryota</taxon>
        <taxon>Metazoa</taxon>
        <taxon>Chordata</taxon>
        <taxon>Craniata</taxon>
        <taxon>Vertebrata</taxon>
        <taxon>Euteleostomi</taxon>
        <taxon>Mammalia</taxon>
        <taxon>Eutheria</taxon>
        <taxon>Laurasiatheria</taxon>
        <taxon>Carnivora</taxon>
        <taxon>Caniformia</taxon>
        <taxon>Ursidae</taxon>
        <taxon>Ailuropoda</taxon>
    </lineage>
</organism>
<keyword evidence="2 4" id="KW-0694">RNA-binding</keyword>
<feature type="region of interest" description="Disordered" evidence="5">
    <location>
        <begin position="1"/>
        <end position="46"/>
    </location>
</feature>
<dbReference type="InterPro" id="IPR021043">
    <property type="entry name" value="NIFK_FHA_Ki67-binding"/>
</dbReference>
<evidence type="ECO:0000256" key="1">
    <source>
        <dbReference type="ARBA" id="ARBA00004604"/>
    </source>
</evidence>
<dbReference type="GO" id="GO:0003723">
    <property type="term" value="F:RNA binding"/>
    <property type="evidence" value="ECO:0007669"/>
    <property type="project" value="UniProtKB-UniRule"/>
</dbReference>
<keyword evidence="8" id="KW-1185">Reference proteome</keyword>
<dbReference type="PROSITE" id="PS50102">
    <property type="entry name" value="RRM"/>
    <property type="match status" value="1"/>
</dbReference>
<feature type="domain" description="RRM" evidence="6">
    <location>
        <begin position="114"/>
        <end position="192"/>
    </location>
</feature>
<dbReference type="GeneTree" id="ENSGT00390000011515"/>
<keyword evidence="3" id="KW-0539">Nucleus</keyword>
<reference evidence="7" key="2">
    <citation type="submission" date="2025-08" db="UniProtKB">
        <authorList>
            <consortium name="Ensembl"/>
        </authorList>
    </citation>
    <scope>IDENTIFICATION</scope>
</reference>
<dbReference type="STRING" id="9646.ENSAMEP00000005364"/>
<dbReference type="InterPro" id="IPR035979">
    <property type="entry name" value="RBD_domain_sf"/>
</dbReference>
<dbReference type="InParanoid" id="G1LEM7"/>
<accession>G1LEM7</accession>
<dbReference type="GO" id="GO:0005654">
    <property type="term" value="C:nucleoplasm"/>
    <property type="evidence" value="ECO:0007669"/>
    <property type="project" value="Ensembl"/>
</dbReference>
<dbReference type="Ensembl" id="ENSAMET00000005586.2">
    <property type="protein sequence ID" value="ENSAMEP00000005364.2"/>
    <property type="gene ID" value="ENSAMEG00000005074.2"/>
</dbReference>
<dbReference type="Gene3D" id="3.30.70.330">
    <property type="match status" value="1"/>
</dbReference>
<reference evidence="7 8" key="1">
    <citation type="journal article" date="2010" name="Nature">
        <title>The sequence and de novo assembly of the giant panda genome.</title>
        <authorList>
            <person name="Li R."/>
            <person name="Fan W."/>
            <person name="Tian G."/>
            <person name="Zhu H."/>
            <person name="He L."/>
            <person name="Cai J."/>
            <person name="Huang Q."/>
            <person name="Cai Q."/>
            <person name="Li B."/>
            <person name="Bai Y."/>
            <person name="Zhang Z."/>
            <person name="Zhang Y."/>
            <person name="Wang W."/>
            <person name="Li J."/>
            <person name="Wei F."/>
            <person name="Li H."/>
            <person name="Jian M."/>
            <person name="Li J."/>
            <person name="Zhang Z."/>
            <person name="Nielsen R."/>
            <person name="Li D."/>
            <person name="Gu W."/>
            <person name="Yang Z."/>
            <person name="Xuan Z."/>
            <person name="Ryder O.A."/>
            <person name="Leung F.C."/>
            <person name="Zhou Y."/>
            <person name="Cao J."/>
            <person name="Sun X."/>
            <person name="Fu Y."/>
            <person name="Fang X."/>
            <person name="Guo X."/>
            <person name="Wang B."/>
            <person name="Hou R."/>
            <person name="Shen F."/>
            <person name="Mu B."/>
            <person name="Ni P."/>
            <person name="Lin R."/>
            <person name="Qian W."/>
            <person name="Wang G."/>
            <person name="Yu C."/>
            <person name="Nie W."/>
            <person name="Wang J."/>
            <person name="Wu Z."/>
            <person name="Liang H."/>
            <person name="Min J."/>
            <person name="Wu Q."/>
            <person name="Cheng S."/>
            <person name="Ruan J."/>
            <person name="Wang M."/>
            <person name="Shi Z."/>
            <person name="Wen M."/>
            <person name="Liu B."/>
            <person name="Ren X."/>
            <person name="Zheng H."/>
            <person name="Dong D."/>
            <person name="Cook K."/>
            <person name="Shan G."/>
            <person name="Zhang H."/>
            <person name="Kosiol C."/>
            <person name="Xie X."/>
            <person name="Lu Z."/>
            <person name="Zheng H."/>
            <person name="Li Y."/>
            <person name="Steiner C.C."/>
            <person name="Lam T.T."/>
            <person name="Lin S."/>
            <person name="Zhang Q."/>
            <person name="Li G."/>
            <person name="Tian J."/>
            <person name="Gong T."/>
            <person name="Liu H."/>
            <person name="Zhang D."/>
            <person name="Fang L."/>
            <person name="Ye C."/>
            <person name="Zhang J."/>
            <person name="Hu W."/>
            <person name="Xu A."/>
            <person name="Ren Y."/>
            <person name="Zhang G."/>
            <person name="Bruford M.W."/>
            <person name="Li Q."/>
            <person name="Ma L."/>
            <person name="Guo Y."/>
            <person name="An N."/>
            <person name="Hu Y."/>
            <person name="Zheng Y."/>
            <person name="Shi Y."/>
            <person name="Li Z."/>
            <person name="Liu Q."/>
            <person name="Chen Y."/>
            <person name="Zhao J."/>
            <person name="Qu N."/>
            <person name="Zhao S."/>
            <person name="Tian F."/>
            <person name="Wang X."/>
            <person name="Wang H."/>
            <person name="Xu L."/>
            <person name="Liu X."/>
            <person name="Vinar T."/>
            <person name="Wang Y."/>
            <person name="Lam T.W."/>
            <person name="Yiu S.M."/>
            <person name="Liu S."/>
            <person name="Zhang H."/>
            <person name="Li D."/>
            <person name="Huang Y."/>
            <person name="Wang X."/>
            <person name="Yang G."/>
            <person name="Jiang Z."/>
            <person name="Wang J."/>
            <person name="Qin N."/>
            <person name="Li L."/>
            <person name="Li J."/>
            <person name="Bolund L."/>
            <person name="Kristiansen K."/>
            <person name="Wong G.K."/>
            <person name="Olson M."/>
            <person name="Zhang X."/>
            <person name="Li S."/>
            <person name="Yang H."/>
            <person name="Wang J."/>
            <person name="Wang J."/>
        </authorList>
    </citation>
    <scope>NUCLEOTIDE SEQUENCE [LARGE SCALE GENOMIC DNA]</scope>
</reference>
<dbReference type="PANTHER" id="PTHR46754">
    <property type="entry name" value="MKI67 FHA DOMAIN-INTERACTING NUCLEOLAR PHOSPHOPROTEIN"/>
    <property type="match status" value="1"/>
</dbReference>
<evidence type="ECO:0000259" key="6">
    <source>
        <dbReference type="PROSITE" id="PS50102"/>
    </source>
</evidence>
<dbReference type="GO" id="GO:0000794">
    <property type="term" value="C:condensed nuclear chromosome"/>
    <property type="evidence" value="ECO:0007669"/>
    <property type="project" value="Ensembl"/>
</dbReference>
<sequence>MRARPSGAQPAGGSRVPSGPSQAPPLPHHKSRPRASPRTSPASTSALGELRARCFRRRRVELCGLEAVAMAVFAGPAKPFLSLNPQEEAKFQKEVAQARRRANQRQEKEKLTPGVIYVGHLPPALYETQIRAYFSQFGAVTRFRLSRSKRTGNSKGYAFVEFASEDVAKIVADTMNNYLFGERLLKCHFIPPEKVHEELFREWHVPFKKPSYPAVKRYNQNRTLLQKLQMEERFKKKEKLLRKKLAKKGIDYDFPSLILHKKEKRNASNTGLQKSTNSQVLSKKKKKKKVSHTPATPEKTVDSQGPTPVCTPTFLEKRKSEVAKMNVDDKDNEIVFKQPVPGVKEETQETQTSTRSRKKRRRKSNQ</sequence>
<reference evidence="7" key="3">
    <citation type="submission" date="2025-09" db="UniProtKB">
        <authorList>
            <consortium name="Ensembl"/>
        </authorList>
    </citation>
    <scope>IDENTIFICATION</scope>
</reference>
<feature type="compositionally biased region" description="Low complexity" evidence="5">
    <location>
        <begin position="36"/>
        <end position="46"/>
    </location>
</feature>
<comment type="subcellular location">
    <subcellularLocation>
        <location evidence="1">Nucleus</location>
        <location evidence="1">Nucleolus</location>
    </subcellularLocation>
</comment>
<feature type="region of interest" description="Disordered" evidence="5">
    <location>
        <begin position="264"/>
        <end position="366"/>
    </location>
</feature>
<name>G1LEM7_AILME</name>
<dbReference type="InterPro" id="IPR012677">
    <property type="entry name" value="Nucleotide-bd_a/b_plait_sf"/>
</dbReference>
<evidence type="ECO:0000256" key="5">
    <source>
        <dbReference type="SAM" id="MobiDB-lite"/>
    </source>
</evidence>
<evidence type="ECO:0000256" key="2">
    <source>
        <dbReference type="ARBA" id="ARBA00022884"/>
    </source>
</evidence>
<dbReference type="GO" id="GO:0005737">
    <property type="term" value="C:cytoplasm"/>
    <property type="evidence" value="ECO:0007669"/>
    <property type="project" value="Ensembl"/>
</dbReference>
<dbReference type="eggNOG" id="KOG4208">
    <property type="taxonomic scope" value="Eukaryota"/>
</dbReference>
<dbReference type="Proteomes" id="UP000008912">
    <property type="component" value="Unassembled WGS sequence"/>
</dbReference>
<dbReference type="CDD" id="cd12307">
    <property type="entry name" value="RRM_NIFK_like"/>
    <property type="match status" value="1"/>
</dbReference>
<dbReference type="AlphaFoldDB" id="G1LEM7"/>
<dbReference type="Pfam" id="PF00076">
    <property type="entry name" value="RRM_1"/>
    <property type="match status" value="1"/>
</dbReference>
<feature type="compositionally biased region" description="Basic residues" evidence="5">
    <location>
        <begin position="282"/>
        <end position="291"/>
    </location>
</feature>
<evidence type="ECO:0000313" key="7">
    <source>
        <dbReference type="Ensembl" id="ENSAMEP00000005364.2"/>
    </source>
</evidence>
<dbReference type="InterPro" id="IPR000504">
    <property type="entry name" value="RRM_dom"/>
</dbReference>
<feature type="compositionally biased region" description="Basic and acidic residues" evidence="5">
    <location>
        <begin position="315"/>
        <end position="334"/>
    </location>
</feature>
<dbReference type="SUPFAM" id="SSF54928">
    <property type="entry name" value="RNA-binding domain, RBD"/>
    <property type="match status" value="1"/>
</dbReference>
<feature type="compositionally biased region" description="Polar residues" evidence="5">
    <location>
        <begin position="267"/>
        <end position="281"/>
    </location>
</feature>
<protein>
    <submittedName>
        <fullName evidence="7">Nucleolar protein interacting with the FHA domain of MKI67</fullName>
    </submittedName>
</protein>
<evidence type="ECO:0000256" key="4">
    <source>
        <dbReference type="PROSITE-ProRule" id="PRU00176"/>
    </source>
</evidence>
<dbReference type="Pfam" id="PF12196">
    <property type="entry name" value="hNIFK_binding"/>
    <property type="match status" value="1"/>
</dbReference>
<dbReference type="SMART" id="SM00360">
    <property type="entry name" value="RRM"/>
    <property type="match status" value="1"/>
</dbReference>
<dbReference type="GO" id="GO:0005730">
    <property type="term" value="C:nucleolus"/>
    <property type="evidence" value="ECO:0007669"/>
    <property type="project" value="UniProtKB-SubCell"/>
</dbReference>
<gene>
    <name evidence="7" type="primary">NIFK</name>
</gene>
<feature type="compositionally biased region" description="Basic residues" evidence="5">
    <location>
        <begin position="355"/>
        <end position="366"/>
    </location>
</feature>